<dbReference type="EMBL" id="SPQB01000005">
    <property type="protein sequence ID" value="TFU33816.1"/>
    <property type="molecule type" value="Genomic_DNA"/>
</dbReference>
<dbReference type="Gene3D" id="3.20.20.100">
    <property type="entry name" value="NADP-dependent oxidoreductase domain"/>
    <property type="match status" value="1"/>
</dbReference>
<feature type="domain" description="NADP-dependent oxidoreductase" evidence="2">
    <location>
        <begin position="14"/>
        <end position="305"/>
    </location>
</feature>
<dbReference type="SUPFAM" id="SSF51430">
    <property type="entry name" value="NAD(P)-linked oxidoreductase"/>
    <property type="match status" value="1"/>
</dbReference>
<dbReference type="GO" id="GO:0016491">
    <property type="term" value="F:oxidoreductase activity"/>
    <property type="evidence" value="ECO:0007669"/>
    <property type="project" value="UniProtKB-KW"/>
</dbReference>
<comment type="caution">
    <text evidence="3">The sequence shown here is derived from an EMBL/GenBank/DDBJ whole genome shotgun (WGS) entry which is preliminary data.</text>
</comment>
<keyword evidence="1" id="KW-0560">Oxidoreductase</keyword>
<dbReference type="CDD" id="cd19076">
    <property type="entry name" value="AKR_AKR13A_13D"/>
    <property type="match status" value="1"/>
</dbReference>
<gene>
    <name evidence="3" type="ORF">E4U02_03910</name>
</gene>
<dbReference type="InterPro" id="IPR023210">
    <property type="entry name" value="NADP_OxRdtase_dom"/>
</dbReference>
<keyword evidence="4" id="KW-1185">Reference proteome</keyword>
<dbReference type="PANTHER" id="PTHR43625:SF40">
    <property type="entry name" value="ALDO-KETO REDUCTASE YAKC [NADP(+)]"/>
    <property type="match status" value="1"/>
</dbReference>
<dbReference type="InterPro" id="IPR036812">
    <property type="entry name" value="NAD(P)_OxRdtase_dom_sf"/>
</dbReference>
<dbReference type="RefSeq" id="WP_135113386.1">
    <property type="nucleotide sequence ID" value="NZ_JADGLL010000005.1"/>
</dbReference>
<evidence type="ECO:0000313" key="3">
    <source>
        <dbReference type="EMBL" id="TFU33816.1"/>
    </source>
</evidence>
<reference evidence="3 4" key="1">
    <citation type="submission" date="2019-03" db="EMBL/GenBank/DDBJ databases">
        <title>Diversity of the mouse oral microbiome.</title>
        <authorList>
            <person name="Joseph S."/>
            <person name="Aduse-Opoku J."/>
            <person name="Curtis M."/>
            <person name="Wade W."/>
            <person name="Hashim A."/>
        </authorList>
    </citation>
    <scope>NUCLEOTIDE SEQUENCE [LARGE SCALE GENOMIC DNA]</scope>
    <source>
        <strain evidence="3 4">P1012</strain>
    </source>
</reference>
<evidence type="ECO:0000313" key="4">
    <source>
        <dbReference type="Proteomes" id="UP000298358"/>
    </source>
</evidence>
<dbReference type="InterPro" id="IPR050791">
    <property type="entry name" value="Aldo-Keto_reductase"/>
</dbReference>
<protein>
    <submittedName>
        <fullName evidence="3">Aldo/keto reductase</fullName>
    </submittedName>
</protein>
<dbReference type="Pfam" id="PF00248">
    <property type="entry name" value="Aldo_ket_red"/>
    <property type="match status" value="1"/>
</dbReference>
<proteinExistence type="predicted"/>
<sequence length="323" mass="34868">MKTAHLGPLEVPRLGLGVMGMSAFYTGAGGSEAQHVSTIHRAMDLGVTMFDTAEVYGPFVNEELLGKALQGRRERAVIATKFGLISHTGRPAPDSSPQNVRIAVEGSLRRLRTDVIDLYYQHRVDPNTPIEETFGALSELVAEGKVRHLGLSEASADTVRRAHGVHPVTAVQTEYSLWTRDVEDELLPTLKELGAGLVPYSPLGHGFLAGGIRTLDGLAPDDWRRSNPRFTGDNLKRNLAILDEVQAVALESHATPAQVALAWLLARGPMLAPIPGTTRIARLEENLAADALELSPGQLARLDALPRPEGERHSAADMAAIDR</sequence>
<name>A0A4Y9FX17_9MICO</name>
<dbReference type="GO" id="GO:0005737">
    <property type="term" value="C:cytoplasm"/>
    <property type="evidence" value="ECO:0007669"/>
    <property type="project" value="TreeGrafter"/>
</dbReference>
<evidence type="ECO:0000256" key="1">
    <source>
        <dbReference type="ARBA" id="ARBA00023002"/>
    </source>
</evidence>
<dbReference type="AlphaFoldDB" id="A0A4Y9FX17"/>
<organism evidence="3 4">
    <name type="scientific">Microbacterium paludicola</name>
    <dbReference type="NCBI Taxonomy" id="300019"/>
    <lineage>
        <taxon>Bacteria</taxon>
        <taxon>Bacillati</taxon>
        <taxon>Actinomycetota</taxon>
        <taxon>Actinomycetes</taxon>
        <taxon>Micrococcales</taxon>
        <taxon>Microbacteriaceae</taxon>
        <taxon>Microbacterium</taxon>
    </lineage>
</organism>
<dbReference type="Proteomes" id="UP000298358">
    <property type="component" value="Unassembled WGS sequence"/>
</dbReference>
<evidence type="ECO:0000259" key="2">
    <source>
        <dbReference type="Pfam" id="PF00248"/>
    </source>
</evidence>
<accession>A0A4Y9FX17</accession>
<dbReference type="PANTHER" id="PTHR43625">
    <property type="entry name" value="AFLATOXIN B1 ALDEHYDE REDUCTASE"/>
    <property type="match status" value="1"/>
</dbReference>
<dbReference type="OrthoDB" id="9768793at2"/>